<dbReference type="Proteomes" id="UP001153954">
    <property type="component" value="Unassembled WGS sequence"/>
</dbReference>
<dbReference type="AlphaFoldDB" id="A0AAU9TUI2"/>
<accession>A0AAU9TUI2</accession>
<organism evidence="1 2">
    <name type="scientific">Euphydryas editha</name>
    <name type="common">Edith's checkerspot</name>
    <dbReference type="NCBI Taxonomy" id="104508"/>
    <lineage>
        <taxon>Eukaryota</taxon>
        <taxon>Metazoa</taxon>
        <taxon>Ecdysozoa</taxon>
        <taxon>Arthropoda</taxon>
        <taxon>Hexapoda</taxon>
        <taxon>Insecta</taxon>
        <taxon>Pterygota</taxon>
        <taxon>Neoptera</taxon>
        <taxon>Endopterygota</taxon>
        <taxon>Lepidoptera</taxon>
        <taxon>Glossata</taxon>
        <taxon>Ditrysia</taxon>
        <taxon>Papilionoidea</taxon>
        <taxon>Nymphalidae</taxon>
        <taxon>Nymphalinae</taxon>
        <taxon>Euphydryas</taxon>
    </lineage>
</organism>
<dbReference type="EMBL" id="CAKOGL010000008">
    <property type="protein sequence ID" value="CAH2089892.1"/>
    <property type="molecule type" value="Genomic_DNA"/>
</dbReference>
<proteinExistence type="predicted"/>
<gene>
    <name evidence="1" type="ORF">EEDITHA_LOCUS5900</name>
</gene>
<reference evidence="1" key="1">
    <citation type="submission" date="2022-03" db="EMBL/GenBank/DDBJ databases">
        <authorList>
            <person name="Tunstrom K."/>
        </authorList>
    </citation>
    <scope>NUCLEOTIDE SEQUENCE</scope>
</reference>
<evidence type="ECO:0000313" key="1">
    <source>
        <dbReference type="EMBL" id="CAH2089892.1"/>
    </source>
</evidence>
<name>A0AAU9TUI2_EUPED</name>
<comment type="caution">
    <text evidence="1">The sequence shown here is derived from an EMBL/GenBank/DDBJ whole genome shotgun (WGS) entry which is preliminary data.</text>
</comment>
<protein>
    <submittedName>
        <fullName evidence="1">Uncharacterized protein</fullName>
    </submittedName>
</protein>
<keyword evidence="2" id="KW-1185">Reference proteome</keyword>
<evidence type="ECO:0000313" key="2">
    <source>
        <dbReference type="Proteomes" id="UP001153954"/>
    </source>
</evidence>
<sequence>MSKRRVSILTATKRILNFFEDKFESDELYKPSTVVSMVDYDSTSHKISSQSKTTADASSREELARELALAREELDKRCKSWIKEEVKNILEPGDTGSRFYITQLHFIELKKEAANKELSVNLEDRRDLILAIRKMRQELKIHCI</sequence>